<reference evidence="4" key="1">
    <citation type="submission" date="2022-01" db="EMBL/GenBank/DDBJ databases">
        <authorList>
            <person name="King R."/>
        </authorList>
    </citation>
    <scope>NUCLEOTIDE SEQUENCE</scope>
</reference>
<dbReference type="PANTHER" id="PTHR24173">
    <property type="entry name" value="ANKYRIN REPEAT CONTAINING"/>
    <property type="match status" value="1"/>
</dbReference>
<dbReference type="PROSITE" id="PS50297">
    <property type="entry name" value="ANK_REP_REGION"/>
    <property type="match status" value="2"/>
</dbReference>
<dbReference type="Pfam" id="PF12796">
    <property type="entry name" value="Ank_2"/>
    <property type="match status" value="1"/>
</dbReference>
<dbReference type="EMBL" id="OU895878">
    <property type="protein sequence ID" value="CAG9804189.1"/>
    <property type="molecule type" value="Genomic_DNA"/>
</dbReference>
<evidence type="ECO:0000313" key="4">
    <source>
        <dbReference type="EMBL" id="CAG9804189.1"/>
    </source>
</evidence>
<dbReference type="InterPro" id="IPR036770">
    <property type="entry name" value="Ankyrin_rpt-contain_sf"/>
</dbReference>
<protein>
    <submittedName>
        <fullName evidence="4">Uncharacterized protein</fullName>
    </submittedName>
</protein>
<accession>A0A9N9RVJ9</accession>
<dbReference type="Proteomes" id="UP001153620">
    <property type="component" value="Chromosome 2"/>
</dbReference>
<dbReference type="SMART" id="SM00248">
    <property type="entry name" value="ANK"/>
    <property type="match status" value="3"/>
</dbReference>
<sequence>MSLDQVELVSKLLRASRNCNELLLKDCFKDILENGITPKELNATDKSGRTALSYICSTNLTNFLELFLHLPGIDVNKPDNEGNSALHFAAQAGQTEIVNMLLTKCKGINIDAKNNLGFTPLMKAALQGRTKTAKLLLFAGASPIATDPTRGFRADQWARYCGRHQTAEMIETVARAKLLDKSTSNKWTHDVIPRSKTTSAMSQSILQHQQQQQTSHSGGFRSKFRKVFPFGFSLKDKHHKSKDDDGKNNRNGFVNMSDNKEIGIVDENGFSNGEIVNYLTAAAICVGNGAGVTNGSSKQIIKSLCRPLTVPKLEVTYANNNNLIKKFENMPNMVPEVEEKPTVIKKKVNGIRKVLSEKSKGIINAGGGKQKVHTDSYF</sequence>
<proteinExistence type="predicted"/>
<evidence type="ECO:0000313" key="5">
    <source>
        <dbReference type="Proteomes" id="UP001153620"/>
    </source>
</evidence>
<evidence type="ECO:0000256" key="3">
    <source>
        <dbReference type="PROSITE-ProRule" id="PRU00023"/>
    </source>
</evidence>
<dbReference type="SUPFAM" id="SSF48403">
    <property type="entry name" value="Ankyrin repeat"/>
    <property type="match status" value="1"/>
</dbReference>
<dbReference type="InterPro" id="IPR002110">
    <property type="entry name" value="Ankyrin_rpt"/>
</dbReference>
<organism evidence="4 5">
    <name type="scientific">Chironomus riparius</name>
    <dbReference type="NCBI Taxonomy" id="315576"/>
    <lineage>
        <taxon>Eukaryota</taxon>
        <taxon>Metazoa</taxon>
        <taxon>Ecdysozoa</taxon>
        <taxon>Arthropoda</taxon>
        <taxon>Hexapoda</taxon>
        <taxon>Insecta</taxon>
        <taxon>Pterygota</taxon>
        <taxon>Neoptera</taxon>
        <taxon>Endopterygota</taxon>
        <taxon>Diptera</taxon>
        <taxon>Nematocera</taxon>
        <taxon>Chironomoidea</taxon>
        <taxon>Chironomidae</taxon>
        <taxon>Chironominae</taxon>
        <taxon>Chironomus</taxon>
    </lineage>
</organism>
<keyword evidence="5" id="KW-1185">Reference proteome</keyword>
<reference evidence="4" key="2">
    <citation type="submission" date="2022-10" db="EMBL/GenBank/DDBJ databases">
        <authorList>
            <consortium name="ENA_rothamsted_submissions"/>
            <consortium name="culmorum"/>
            <person name="King R."/>
        </authorList>
    </citation>
    <scope>NUCLEOTIDE SEQUENCE</scope>
</reference>
<dbReference type="PANTHER" id="PTHR24173:SF40">
    <property type="entry name" value="AGAP006757-PA"/>
    <property type="match status" value="1"/>
</dbReference>
<name>A0A9N9RVJ9_9DIPT</name>
<evidence type="ECO:0000256" key="1">
    <source>
        <dbReference type="ARBA" id="ARBA00022737"/>
    </source>
</evidence>
<dbReference type="Pfam" id="PF00023">
    <property type="entry name" value="Ank"/>
    <property type="match status" value="1"/>
</dbReference>
<evidence type="ECO:0000256" key="2">
    <source>
        <dbReference type="ARBA" id="ARBA00023043"/>
    </source>
</evidence>
<dbReference type="OrthoDB" id="5406014at2759"/>
<keyword evidence="1" id="KW-0677">Repeat</keyword>
<dbReference type="PROSITE" id="PS50088">
    <property type="entry name" value="ANK_REPEAT"/>
    <property type="match status" value="2"/>
</dbReference>
<keyword evidence="2 3" id="KW-0040">ANK repeat</keyword>
<dbReference type="AlphaFoldDB" id="A0A9N9RVJ9"/>
<dbReference type="Gene3D" id="1.25.40.20">
    <property type="entry name" value="Ankyrin repeat-containing domain"/>
    <property type="match status" value="1"/>
</dbReference>
<gene>
    <name evidence="4" type="ORF">CHIRRI_LOCUS7082</name>
</gene>
<feature type="repeat" description="ANK" evidence="3">
    <location>
        <begin position="81"/>
        <end position="113"/>
    </location>
</feature>
<feature type="repeat" description="ANK" evidence="3">
    <location>
        <begin position="116"/>
        <end position="148"/>
    </location>
</feature>